<dbReference type="VEuPathDB" id="TriTrypDB:TM35_000011100"/>
<proteinExistence type="predicted"/>
<dbReference type="GeneID" id="39980571"/>
<feature type="transmembrane region" description="Helical" evidence="1">
    <location>
        <begin position="192"/>
        <end position="216"/>
    </location>
</feature>
<evidence type="ECO:0000256" key="2">
    <source>
        <dbReference type="SAM" id="SignalP"/>
    </source>
</evidence>
<gene>
    <name evidence="3" type="ORF">TM35_000011100</name>
</gene>
<evidence type="ECO:0000313" key="4">
    <source>
        <dbReference type="Proteomes" id="UP000192257"/>
    </source>
</evidence>
<feature type="chain" id="PRO_5012032453" evidence="2">
    <location>
        <begin position="24"/>
        <end position="308"/>
    </location>
</feature>
<keyword evidence="1" id="KW-0812">Transmembrane</keyword>
<protein>
    <submittedName>
        <fullName evidence="3">Uncharacterized protein</fullName>
    </submittedName>
</protein>
<sequence length="308" mass="32900">MPSSIFVLFAVALLISIESKVDADCYAESDAALTCPLDYIYKSEDISLKMSAQVGEAMCRPLTDMECLEKYSNLTVFSHEIQRCTWTLPIGVTLPKLQSVPIADVGPNRCALIRLLHTMLSTMQPEGIRVLPLAIDGGVVTPLRCGRVDLQPWSMVNKVTESAPALLVGTGAVLSVLNEEGRLQRGLSTPMWVVPIIVILSVLGAVGLVAVAALAWRIHNVARTAPPTSTVSTLSVVSAATESQCHSSRLRDSAVSRTLTASSASADTQRPSCSSVLSAQSLSPMNSTITMHLTPKEIKSGNEFPRLG</sequence>
<dbReference type="AlphaFoldDB" id="A0A1X0P9C5"/>
<dbReference type="OrthoDB" id="253041at2759"/>
<keyword evidence="4" id="KW-1185">Reference proteome</keyword>
<reference evidence="3 4" key="1">
    <citation type="submission" date="2017-03" db="EMBL/GenBank/DDBJ databases">
        <title>An alternative strategy for trypanosome survival in the mammalian bloodstream revealed through genome and transcriptome analysis of the ubiquitous bovine parasite Trypanosoma (Megatrypanum) theileri.</title>
        <authorList>
            <person name="Kelly S."/>
            <person name="Ivens A."/>
            <person name="Mott A."/>
            <person name="O'Neill E."/>
            <person name="Emms D."/>
            <person name="Macleod O."/>
            <person name="Voorheis P."/>
            <person name="Matthews J."/>
            <person name="Matthews K."/>
            <person name="Carrington M."/>
        </authorList>
    </citation>
    <scope>NUCLEOTIDE SEQUENCE [LARGE SCALE GENOMIC DNA]</scope>
    <source>
        <strain evidence="3">Edinburgh</strain>
    </source>
</reference>
<evidence type="ECO:0000256" key="1">
    <source>
        <dbReference type="SAM" id="Phobius"/>
    </source>
</evidence>
<keyword evidence="1" id="KW-1133">Transmembrane helix</keyword>
<keyword evidence="1" id="KW-0472">Membrane</keyword>
<name>A0A1X0P9C5_9TRYP</name>
<dbReference type="Proteomes" id="UP000192257">
    <property type="component" value="Unassembled WGS sequence"/>
</dbReference>
<dbReference type="RefSeq" id="XP_028887299.1">
    <property type="nucleotide sequence ID" value="XM_029020791.1"/>
</dbReference>
<organism evidence="3 4">
    <name type="scientific">Trypanosoma theileri</name>
    <dbReference type="NCBI Taxonomy" id="67003"/>
    <lineage>
        <taxon>Eukaryota</taxon>
        <taxon>Discoba</taxon>
        <taxon>Euglenozoa</taxon>
        <taxon>Kinetoplastea</taxon>
        <taxon>Metakinetoplastina</taxon>
        <taxon>Trypanosomatida</taxon>
        <taxon>Trypanosomatidae</taxon>
        <taxon>Trypanosoma</taxon>
    </lineage>
</organism>
<comment type="caution">
    <text evidence="3">The sequence shown here is derived from an EMBL/GenBank/DDBJ whole genome shotgun (WGS) entry which is preliminary data.</text>
</comment>
<keyword evidence="2" id="KW-0732">Signal</keyword>
<accession>A0A1X0P9C5</accession>
<dbReference type="EMBL" id="NBCO01000001">
    <property type="protein sequence ID" value="ORC93233.1"/>
    <property type="molecule type" value="Genomic_DNA"/>
</dbReference>
<evidence type="ECO:0000313" key="3">
    <source>
        <dbReference type="EMBL" id="ORC93233.1"/>
    </source>
</evidence>
<feature type="signal peptide" evidence="2">
    <location>
        <begin position="1"/>
        <end position="23"/>
    </location>
</feature>